<feature type="compositionally biased region" description="Basic and acidic residues" evidence="6">
    <location>
        <begin position="1099"/>
        <end position="1115"/>
    </location>
</feature>
<dbReference type="GO" id="GO:0005652">
    <property type="term" value="C:nuclear lamina"/>
    <property type="evidence" value="ECO:0007669"/>
    <property type="project" value="UniProtKB-SubCell"/>
</dbReference>
<evidence type="ECO:0000256" key="6">
    <source>
        <dbReference type="SAM" id="MobiDB-lite"/>
    </source>
</evidence>
<dbReference type="FunCoup" id="A0A061EHF0">
    <property type="interactions" value="1275"/>
</dbReference>
<evidence type="ECO:0000313" key="7">
    <source>
        <dbReference type="EMBL" id="EOY04286.1"/>
    </source>
</evidence>
<dbReference type="PANTHER" id="PTHR31908:SF11">
    <property type="entry name" value="PROTEIN CROWDED NUCLEI 1"/>
    <property type="match status" value="1"/>
</dbReference>
<keyword evidence="1 5" id="KW-0175">Coiled coil</keyword>
<dbReference type="Gramene" id="EOY04286">
    <property type="protein sequence ID" value="EOY04286"/>
    <property type="gene ID" value="TCM_019537"/>
</dbReference>
<feature type="region of interest" description="Disordered" evidence="6">
    <location>
        <begin position="789"/>
        <end position="808"/>
    </location>
</feature>
<comment type="subcellular location">
    <subcellularLocation>
        <location evidence="3">Nucleus lamina</location>
    </subcellularLocation>
</comment>
<dbReference type="eggNOG" id="ENOG502QUGA">
    <property type="taxonomic scope" value="Eukaryota"/>
</dbReference>
<dbReference type="PANTHER" id="PTHR31908">
    <property type="entry name" value="PROTEIN CROWDED NUCLEI 4"/>
    <property type="match status" value="1"/>
</dbReference>
<dbReference type="GO" id="GO:0006997">
    <property type="term" value="P:nucleus organization"/>
    <property type="evidence" value="ECO:0007669"/>
    <property type="project" value="EnsemblPlants"/>
</dbReference>
<feature type="coiled-coil region" evidence="5">
    <location>
        <begin position="164"/>
        <end position="205"/>
    </location>
</feature>
<gene>
    <name evidence="7" type="ORF">TCM_019537</name>
</gene>
<feature type="region of interest" description="Disordered" evidence="6">
    <location>
        <begin position="1052"/>
        <end position="1177"/>
    </location>
</feature>
<feature type="coiled-coil region" evidence="5">
    <location>
        <begin position="86"/>
        <end position="113"/>
    </location>
</feature>
<comment type="similarity">
    <text evidence="4">Belongs to the CRWN family.</text>
</comment>
<feature type="coiled-coil region" evidence="5">
    <location>
        <begin position="234"/>
        <end position="303"/>
    </location>
</feature>
<dbReference type="GO" id="GO:0005654">
    <property type="term" value="C:nucleoplasm"/>
    <property type="evidence" value="ECO:0007669"/>
    <property type="project" value="EnsemblPlants"/>
</dbReference>
<organism evidence="7 8">
    <name type="scientific">Theobroma cacao</name>
    <name type="common">Cacao</name>
    <name type="synonym">Cocoa</name>
    <dbReference type="NCBI Taxonomy" id="3641"/>
    <lineage>
        <taxon>Eukaryota</taxon>
        <taxon>Viridiplantae</taxon>
        <taxon>Streptophyta</taxon>
        <taxon>Embryophyta</taxon>
        <taxon>Tracheophyta</taxon>
        <taxon>Spermatophyta</taxon>
        <taxon>Magnoliopsida</taxon>
        <taxon>eudicotyledons</taxon>
        <taxon>Gunneridae</taxon>
        <taxon>Pentapetalae</taxon>
        <taxon>rosids</taxon>
        <taxon>malvids</taxon>
        <taxon>Malvales</taxon>
        <taxon>Malvaceae</taxon>
        <taxon>Byttnerioideae</taxon>
        <taxon>Theobroma</taxon>
    </lineage>
</organism>
<dbReference type="HOGENOM" id="CLU_004241_0_0_1"/>
<feature type="compositionally biased region" description="Polar residues" evidence="6">
    <location>
        <begin position="909"/>
        <end position="919"/>
    </location>
</feature>
<feature type="region of interest" description="Disordered" evidence="6">
    <location>
        <begin position="874"/>
        <end position="936"/>
    </location>
</feature>
<feature type="coiled-coil region" evidence="5">
    <location>
        <begin position="617"/>
        <end position="701"/>
    </location>
</feature>
<evidence type="ECO:0000256" key="5">
    <source>
        <dbReference type="SAM" id="Coils"/>
    </source>
</evidence>
<dbReference type="AlphaFoldDB" id="A0A061EHF0"/>
<name>A0A061EHF0_THECC</name>
<feature type="region of interest" description="Disordered" evidence="6">
    <location>
        <begin position="1"/>
        <end position="37"/>
    </location>
</feature>
<dbReference type="InParanoid" id="A0A061EHF0"/>
<feature type="compositionally biased region" description="Basic and acidic residues" evidence="6">
    <location>
        <begin position="1055"/>
        <end position="1066"/>
    </location>
</feature>
<dbReference type="GO" id="GO:0035861">
    <property type="term" value="C:site of double-strand break"/>
    <property type="evidence" value="ECO:0007669"/>
    <property type="project" value="EnsemblPlants"/>
</dbReference>
<keyword evidence="8" id="KW-1185">Reference proteome</keyword>
<dbReference type="EMBL" id="CM001882">
    <property type="protein sequence ID" value="EOY04286.1"/>
    <property type="molecule type" value="Genomic_DNA"/>
</dbReference>
<dbReference type="InterPro" id="IPR040418">
    <property type="entry name" value="CRWN"/>
</dbReference>
<proteinExistence type="inferred from homology"/>
<feature type="compositionally biased region" description="Basic and acidic residues" evidence="6">
    <location>
        <begin position="874"/>
        <end position="886"/>
    </location>
</feature>
<dbReference type="GO" id="GO:0000785">
    <property type="term" value="C:chromatin"/>
    <property type="evidence" value="ECO:0007669"/>
    <property type="project" value="EnsemblPlants"/>
</dbReference>
<sequence>MFTPQRKVWSGWSLTPGKKVDGSGSDPNSNGVAVGKGKGAAFVEPVTPNGNGLGSEDHEGVPEKVLRLENELFDYQYNMGLLLIEKKEWTSKYEELSQALIEAKDALKREQAAHLIAIADVEKREENLRKALGVEKQCVLDLEKALRDMRSENAEIKFTADSKLSEANALIASVEEKSLEVEAKLRAADAKLAEVSRKNSEIARKSQEVESRENALRRERLSFISEQEANETTLSKQREDLREWEKKLQDTEERLAKSQRYVNQREERANENDRLFKLKEKDLEETQKKIDAANQTLKEKEEDINSRLAHLTLKVKEWDAVREKLEMKEKELLIIEEKLNAREKVEIQKLLDEHNAILDGRKHEFELEIAEKRKSLDADLKSKVIEVEKKEAEVKHLEEKVSKREQALDKKLEKFKEKEKEFELQVKNHKEREKAIRSEGKNLEIEKKQMLADKEDLLSLKAEVEKIRVENEEKLLKMHEENDRLRVTEEERSEYLRLQLELKEEIEKCRLSEELLLKEVEDLKRQKENFEREWEELDEKRLEIEKELKNISQQTEKFEKQKLAEEERLKNEKQVAEDYIKRELDALEVAKETFAATMEHEQSVIAEKAESERSQRLHDLELQKRKLESDMQNRFEEMEKELGESKKSFEEEKERELDKINHLREVARRELEELKQERLKIEKEEQEVNASKMHLEGQQIEIRKDIDDLVDISKKLKDQREHFIKERNRFISFVEKHKSCKNCGEMTSEFMLSDLQSLQKIEDEEVLPLPSLADDYISGNAFRNLAVSKRQKDEISPPVGSGSPVSGGTMSWLRKCTSKIFKLSPGKNIEPHAVTKLNVEAPLSGGQVNMEGMSNVEHEPELSIAAATESLDVHRVQSDTSTRDVDAGQDLSIDNQSNIDSKELEVLGDSQNSDFNRGNQLRKRGRPRVKRTRSVKAVVKDAEAIIGKALESNELEHPNGNLDSGHANAESRDESGLFDGGTSRNARKRNRAQTSQKTESEQDGVDSGHSDSIVAGQQRKRRQKVVLAMPTPGEARYNLRRPKTGVTVAKTTSDVNRENEGAKDAGDQVNYSKAPMPVSENGDASENGGSAHFLQQCETARDTNDGDADATKKLAADAALSEEVNTAPEGVGEYGDGNDYRSDSRSEGLKDEDEDEDDEEHPGEVSMGKKLWNFFTT</sequence>
<feature type="compositionally biased region" description="Acidic residues" evidence="6">
    <location>
        <begin position="1150"/>
        <end position="1161"/>
    </location>
</feature>
<keyword evidence="2" id="KW-0539">Nucleus</keyword>
<evidence type="ECO:0000256" key="2">
    <source>
        <dbReference type="ARBA" id="ARBA00023242"/>
    </source>
</evidence>
<evidence type="ECO:0000256" key="1">
    <source>
        <dbReference type="ARBA" id="ARBA00023054"/>
    </source>
</evidence>
<reference evidence="7 8" key="1">
    <citation type="journal article" date="2013" name="Genome Biol.">
        <title>The genome sequence of the most widely cultivated cacao type and its use to identify candidate genes regulating pod color.</title>
        <authorList>
            <person name="Motamayor J.C."/>
            <person name="Mockaitis K."/>
            <person name="Schmutz J."/>
            <person name="Haiminen N."/>
            <person name="Iii D.L."/>
            <person name="Cornejo O."/>
            <person name="Findley S.D."/>
            <person name="Zheng P."/>
            <person name="Utro F."/>
            <person name="Royaert S."/>
            <person name="Saski C."/>
            <person name="Jenkins J."/>
            <person name="Podicheti R."/>
            <person name="Zhao M."/>
            <person name="Scheffler B.E."/>
            <person name="Stack J.C."/>
            <person name="Feltus F.A."/>
            <person name="Mustiga G.M."/>
            <person name="Amores F."/>
            <person name="Phillips W."/>
            <person name="Marelli J.P."/>
            <person name="May G.D."/>
            <person name="Shapiro H."/>
            <person name="Ma J."/>
            <person name="Bustamante C.D."/>
            <person name="Schnell R.J."/>
            <person name="Main D."/>
            <person name="Gilbert D."/>
            <person name="Parida L."/>
            <person name="Kuhn D.N."/>
        </authorList>
    </citation>
    <scope>NUCLEOTIDE SEQUENCE [LARGE SCALE GENOMIC DNA]</scope>
    <source>
        <strain evidence="8">cv. Matina 1-6</strain>
    </source>
</reference>
<feature type="compositionally biased region" description="Basic residues" evidence="6">
    <location>
        <begin position="920"/>
        <end position="934"/>
    </location>
</feature>
<evidence type="ECO:0000256" key="3">
    <source>
        <dbReference type="ARBA" id="ARBA00024186"/>
    </source>
</evidence>
<dbReference type="OMA" id="QEAHEST"/>
<protein>
    <submittedName>
        <fullName evidence="7">Nuclear matrix constituent protein 1-like protein, putative isoform 1</fullName>
    </submittedName>
</protein>
<dbReference type="GO" id="GO:0097298">
    <property type="term" value="P:regulation of nucleus size"/>
    <property type="evidence" value="ECO:0007669"/>
    <property type="project" value="EnsemblPlants"/>
</dbReference>
<feature type="region of interest" description="Disordered" evidence="6">
    <location>
        <begin position="950"/>
        <end position="1024"/>
    </location>
</feature>
<accession>A0A061EHF0</accession>
<dbReference type="STRING" id="3641.A0A061EHF0"/>
<feature type="compositionally biased region" description="Low complexity" evidence="6">
    <location>
        <begin position="796"/>
        <end position="808"/>
    </location>
</feature>
<dbReference type="Proteomes" id="UP000026915">
    <property type="component" value="Chromosome 4"/>
</dbReference>
<evidence type="ECO:0000256" key="4">
    <source>
        <dbReference type="ARBA" id="ARBA00024208"/>
    </source>
</evidence>
<feature type="compositionally biased region" description="Basic and acidic residues" evidence="6">
    <location>
        <begin position="1138"/>
        <end position="1149"/>
    </location>
</feature>
<feature type="coiled-coil region" evidence="5">
    <location>
        <begin position="462"/>
        <end position="568"/>
    </location>
</feature>
<evidence type="ECO:0000313" key="8">
    <source>
        <dbReference type="Proteomes" id="UP000026915"/>
    </source>
</evidence>
<feature type="coiled-coil region" evidence="5">
    <location>
        <begin position="380"/>
        <end position="432"/>
    </location>
</feature>